<dbReference type="PIRSF" id="PIRSF012509">
    <property type="entry name" value="CamS"/>
    <property type="match status" value="1"/>
</dbReference>
<dbReference type="EMBL" id="JBBAXC010000007">
    <property type="protein sequence ID" value="MEI5907373.1"/>
    <property type="molecule type" value="Genomic_DNA"/>
</dbReference>
<proteinExistence type="predicted"/>
<dbReference type="PROSITE" id="PS51257">
    <property type="entry name" value="PROKAR_LIPOPROTEIN"/>
    <property type="match status" value="1"/>
</dbReference>
<evidence type="ECO:0000313" key="2">
    <source>
        <dbReference type="Proteomes" id="UP001312865"/>
    </source>
</evidence>
<dbReference type="CDD" id="cd13440">
    <property type="entry name" value="CamS_repeat_2"/>
    <property type="match status" value="1"/>
</dbReference>
<dbReference type="Proteomes" id="UP001312865">
    <property type="component" value="Unassembled WGS sequence"/>
</dbReference>
<keyword evidence="2" id="KW-1185">Reference proteome</keyword>
<dbReference type="CDD" id="cd13441">
    <property type="entry name" value="CamS_repeat_1"/>
    <property type="match status" value="1"/>
</dbReference>
<dbReference type="Gene3D" id="3.10.570.10">
    <property type="entry name" value="sex pheromone staph- cam373 precursor domain"/>
    <property type="match status" value="1"/>
</dbReference>
<name>A0ABU8HEB0_9BACI</name>
<gene>
    <name evidence="1" type="ORF">WAK64_09925</name>
</gene>
<protein>
    <submittedName>
        <fullName evidence="1">CamS family sex pheromone protein</fullName>
    </submittedName>
</protein>
<accession>A0ABU8HEB0</accession>
<dbReference type="RefSeq" id="WP_336586814.1">
    <property type="nucleotide sequence ID" value="NZ_JBBAXC010000007.1"/>
</dbReference>
<evidence type="ECO:0000313" key="1">
    <source>
        <dbReference type="EMBL" id="MEI5907373.1"/>
    </source>
</evidence>
<sequence length="401" mass="46071">MKKWLTGSLAFALLLGGCVPGFQKEDKVVEENKEEEGQTGIIPSFQVSEDYYKILLQSQTGESKFQPSAARGSVVTNINTRFDVTEFETGLMRLAQIEFSPDKYYFREGQTLDTETVNSWLSRKMTPEQLEEKGMEPEENVGLNPALSDEEAKSQEAHKEKPLYIAHMLEHNYYVKSEGDSVKLAGMTIGIALNSYYYYREYQEDGTFISREVEIDKKDRKKYGEQAAQEIVSRLRADEDLKDIPIMVALFEQQEKSAVIPGNFIEYSFLDKGTTNISSWESVNEKYFLFPSNEAEEAHRDDYQYFQNFKGDVEEYFPNFNGVIGTGFYRGDELTELKIEIPIQFYGKAETIGLAQYIKELIIDHFPDYIKLQISVTSVDGPEILFVREAGEKEPFVHVYE</sequence>
<dbReference type="InterPro" id="IPR011426">
    <property type="entry name" value="CamS"/>
</dbReference>
<dbReference type="Pfam" id="PF07537">
    <property type="entry name" value="CamS"/>
    <property type="match status" value="1"/>
</dbReference>
<organism evidence="1 2">
    <name type="scientific">Bacillus spongiae</name>
    <dbReference type="NCBI Taxonomy" id="2683610"/>
    <lineage>
        <taxon>Bacteria</taxon>
        <taxon>Bacillati</taxon>
        <taxon>Bacillota</taxon>
        <taxon>Bacilli</taxon>
        <taxon>Bacillales</taxon>
        <taxon>Bacillaceae</taxon>
        <taxon>Bacillus</taxon>
    </lineage>
</organism>
<reference evidence="1 2" key="1">
    <citation type="journal article" date="2018" name="J. Microbiol.">
        <title>Bacillus spongiae sp. nov., isolated from sponge of Jeju Island.</title>
        <authorList>
            <person name="Lee G.E."/>
            <person name="Im W.T."/>
            <person name="Park J.S."/>
        </authorList>
    </citation>
    <scope>NUCLEOTIDE SEQUENCE [LARGE SCALE GENOMIC DNA]</scope>
    <source>
        <strain evidence="1 2">135PIL107-10</strain>
    </source>
</reference>
<comment type="caution">
    <text evidence="1">The sequence shown here is derived from an EMBL/GenBank/DDBJ whole genome shotgun (WGS) entry which is preliminary data.</text>
</comment>